<gene>
    <name evidence="1" type="ORF">D9756_002463</name>
</gene>
<comment type="caution">
    <text evidence="1">The sequence shown here is derived from an EMBL/GenBank/DDBJ whole genome shotgun (WGS) entry which is preliminary data.</text>
</comment>
<dbReference type="EMBL" id="JAACJO010000002">
    <property type="protein sequence ID" value="KAF5362034.1"/>
    <property type="molecule type" value="Genomic_DNA"/>
</dbReference>
<evidence type="ECO:0000313" key="1">
    <source>
        <dbReference type="EMBL" id="KAF5362034.1"/>
    </source>
</evidence>
<dbReference type="Proteomes" id="UP000559027">
    <property type="component" value="Unassembled WGS sequence"/>
</dbReference>
<sequence>MAAQNAPVEIWGKIFELSCSDGGQTGRSLALVSRYIHAVSKPYQYQSIALVGPHAIERFAKSLADSSQHRRVKYLFMSTFKPCSTVLDLILGGALQTPKHPSLHPTSSDHTCQTEPRSNHEILSDMYRILEFIAPTVLNLHILMDFYREETFFPTSFTVLEELSIQGPFYDHYDCNDDFCDTLYPPIPSLRRLYLTDVFTCIKDRTYLAIRHYAPYLTHLRIQCADGYVESGRMFLRQLLPASGLEGPGDDEEFYQGYGYVDDYWQGVATVNRAEDDDDEGAKTKRPHFPETLQRIFFHPGPTQSRGNCAASYMMQVMRQTALSELEKCAQDDPRIILFKESPWVWPYSREYGYVEGKKQWLDSISGGTGGWEDS</sequence>
<keyword evidence="2" id="KW-1185">Reference proteome</keyword>
<evidence type="ECO:0000313" key="2">
    <source>
        <dbReference type="Proteomes" id="UP000559027"/>
    </source>
</evidence>
<name>A0A8H5LM05_9AGAR</name>
<dbReference type="AlphaFoldDB" id="A0A8H5LM05"/>
<dbReference type="OrthoDB" id="2748701at2759"/>
<organism evidence="1 2">
    <name type="scientific">Leucocoprinus leucothites</name>
    <dbReference type="NCBI Taxonomy" id="201217"/>
    <lineage>
        <taxon>Eukaryota</taxon>
        <taxon>Fungi</taxon>
        <taxon>Dikarya</taxon>
        <taxon>Basidiomycota</taxon>
        <taxon>Agaricomycotina</taxon>
        <taxon>Agaricomycetes</taxon>
        <taxon>Agaricomycetidae</taxon>
        <taxon>Agaricales</taxon>
        <taxon>Agaricineae</taxon>
        <taxon>Agaricaceae</taxon>
        <taxon>Leucocoprinus</taxon>
    </lineage>
</organism>
<accession>A0A8H5LM05</accession>
<protein>
    <submittedName>
        <fullName evidence="1">Uncharacterized protein</fullName>
    </submittedName>
</protein>
<proteinExistence type="predicted"/>
<reference evidence="1 2" key="1">
    <citation type="journal article" date="2020" name="ISME J.">
        <title>Uncovering the hidden diversity of litter-decomposition mechanisms in mushroom-forming fungi.</title>
        <authorList>
            <person name="Floudas D."/>
            <person name="Bentzer J."/>
            <person name="Ahren D."/>
            <person name="Johansson T."/>
            <person name="Persson P."/>
            <person name="Tunlid A."/>
        </authorList>
    </citation>
    <scope>NUCLEOTIDE SEQUENCE [LARGE SCALE GENOMIC DNA]</scope>
    <source>
        <strain evidence="1 2">CBS 146.42</strain>
    </source>
</reference>